<dbReference type="Proteomes" id="UP000516235">
    <property type="component" value="Chromosome"/>
</dbReference>
<organism evidence="3 4">
    <name type="scientific">Corynebacterium lujinxingii</name>
    <dbReference type="NCBI Taxonomy" id="2763010"/>
    <lineage>
        <taxon>Bacteria</taxon>
        <taxon>Bacillati</taxon>
        <taxon>Actinomycetota</taxon>
        <taxon>Actinomycetes</taxon>
        <taxon>Mycobacteriales</taxon>
        <taxon>Corynebacteriaceae</taxon>
        <taxon>Corynebacterium</taxon>
    </lineage>
</organism>
<name>A0A7H0JXH8_9CORY</name>
<dbReference type="EMBL" id="JACMYE010000001">
    <property type="protein sequence ID" value="MBC3177815.1"/>
    <property type="molecule type" value="Genomic_DNA"/>
</dbReference>
<dbReference type="Pfam" id="PF06114">
    <property type="entry name" value="Peptidase_M78"/>
    <property type="match status" value="1"/>
</dbReference>
<dbReference type="Gene3D" id="1.10.10.2910">
    <property type="match status" value="1"/>
</dbReference>
<evidence type="ECO:0000313" key="3">
    <source>
        <dbReference type="EMBL" id="QNP89744.1"/>
    </source>
</evidence>
<evidence type="ECO:0000313" key="2">
    <source>
        <dbReference type="EMBL" id="MBC3177815.1"/>
    </source>
</evidence>
<evidence type="ECO:0000259" key="1">
    <source>
        <dbReference type="Pfam" id="PF06114"/>
    </source>
</evidence>
<proteinExistence type="predicted"/>
<keyword evidence="5" id="KW-1185">Reference proteome</keyword>
<dbReference type="KEGG" id="cluj:IAU68_08625"/>
<dbReference type="EMBL" id="CP061032">
    <property type="protein sequence ID" value="QNP89744.1"/>
    <property type="molecule type" value="Genomic_DNA"/>
</dbReference>
<dbReference type="PANTHER" id="PTHR43236:SF2">
    <property type="entry name" value="BLL0069 PROTEIN"/>
    <property type="match status" value="1"/>
</dbReference>
<evidence type="ECO:0000313" key="4">
    <source>
        <dbReference type="Proteomes" id="UP000516235"/>
    </source>
</evidence>
<gene>
    <name evidence="2" type="ORF">H7348_00575</name>
    <name evidence="3" type="ORF">IAU68_08625</name>
</gene>
<dbReference type="RefSeq" id="WP_171192886.1">
    <property type="nucleotide sequence ID" value="NZ_CP061032.1"/>
</dbReference>
<dbReference type="AlphaFoldDB" id="A0A7H0JXH8"/>
<sequence length="382" mass="42570">MSTPRVSVTPSVLQWAARRTGLDDDELLKRFPKFDSWLAGDEKPTLRQAQDLAQRAKIPFGRLLLKEPSGEDTGVPDFRTVRSSALESMSPDLQEVVLKSQQRLAWYSAYANDEGIEPPAFFASAMSSQNPRDVASSMREFLGFGDEAPIHGPDKVRTLVLSMEEAGVLVARNSVVESSTKRRLDVEEFRGFTIEDDGFCLVFVNTRDAKTAQLFSLAHELGHVVLGKPGVSDHAHGVQLERWCNQFASEFIAPASLVQKLFDDTVPIRDEVEGLARRFGLSREAMLWRLRELELIDQEEALRMLPLVKHNSEPTEKAGEGAPPHHVLVRSRVGGRFFDTITQAAVNGQISQREAAQYLGANSNESFVKLVNARQMRGREAV</sequence>
<dbReference type="PANTHER" id="PTHR43236">
    <property type="entry name" value="ANTITOXIN HIGA1"/>
    <property type="match status" value="1"/>
</dbReference>
<protein>
    <submittedName>
        <fullName evidence="3">ImmA/IrrE family metallo-endopeptidase</fullName>
    </submittedName>
</protein>
<dbReference type="InterPro" id="IPR010359">
    <property type="entry name" value="IrrE_HExxH"/>
</dbReference>
<dbReference type="InterPro" id="IPR052345">
    <property type="entry name" value="Rad_response_metalloprotease"/>
</dbReference>
<dbReference type="Proteomes" id="UP000642876">
    <property type="component" value="Unassembled WGS sequence"/>
</dbReference>
<feature type="domain" description="IrrE N-terminal-like" evidence="1">
    <location>
        <begin position="164"/>
        <end position="290"/>
    </location>
</feature>
<evidence type="ECO:0000313" key="5">
    <source>
        <dbReference type="Proteomes" id="UP000642876"/>
    </source>
</evidence>
<accession>A0A7H0JXH8</accession>
<reference evidence="4 5" key="1">
    <citation type="submission" date="2020-08" db="EMBL/GenBank/DDBJ databases">
        <title>novel species in genus Corynebacterium.</title>
        <authorList>
            <person name="Zhang G."/>
        </authorList>
    </citation>
    <scope>NUCLEOTIDE SEQUENCE [LARGE SCALE GENOMIC DNA]</scope>
    <source>
        <strain evidence="3">Zg-917</strain>
        <strain evidence="4 5">zg-917</strain>
    </source>
</reference>